<accession>A0A6J4N5P8</accession>
<organism evidence="2">
    <name type="scientific">uncultured Nocardioides sp</name>
    <dbReference type="NCBI Taxonomy" id="198441"/>
    <lineage>
        <taxon>Bacteria</taxon>
        <taxon>Bacillati</taxon>
        <taxon>Actinomycetota</taxon>
        <taxon>Actinomycetes</taxon>
        <taxon>Propionibacteriales</taxon>
        <taxon>Nocardioidaceae</taxon>
        <taxon>Nocardioides</taxon>
        <taxon>environmental samples</taxon>
    </lineage>
</organism>
<feature type="region of interest" description="Disordered" evidence="1">
    <location>
        <begin position="1"/>
        <end position="28"/>
    </location>
</feature>
<sequence length="67" mass="7485">WPSTSRPSRRATQALMTTSRPSSALSDSTLCRGPGHRAFCMDRLCRRPQGALLLPTTRVPRWPFDTA</sequence>
<name>A0A6J4N5P8_9ACTN</name>
<dbReference type="AlphaFoldDB" id="A0A6J4N5P8"/>
<gene>
    <name evidence="2" type="ORF">AVDCRST_MAG06-301</name>
</gene>
<reference evidence="2" key="1">
    <citation type="submission" date="2020-02" db="EMBL/GenBank/DDBJ databases">
        <authorList>
            <person name="Meier V. D."/>
        </authorList>
    </citation>
    <scope>NUCLEOTIDE SEQUENCE</scope>
    <source>
        <strain evidence="2">AVDCRST_MAG06</strain>
    </source>
</reference>
<proteinExistence type="predicted"/>
<evidence type="ECO:0000313" key="2">
    <source>
        <dbReference type="EMBL" id="CAA9373926.1"/>
    </source>
</evidence>
<protein>
    <submittedName>
        <fullName evidence="2">Uncharacterized protein</fullName>
    </submittedName>
</protein>
<feature type="non-terminal residue" evidence="2">
    <location>
        <position position="67"/>
    </location>
</feature>
<dbReference type="EMBL" id="CADCUP010000025">
    <property type="protein sequence ID" value="CAA9373926.1"/>
    <property type="molecule type" value="Genomic_DNA"/>
</dbReference>
<feature type="non-terminal residue" evidence="2">
    <location>
        <position position="1"/>
    </location>
</feature>
<evidence type="ECO:0000256" key="1">
    <source>
        <dbReference type="SAM" id="MobiDB-lite"/>
    </source>
</evidence>